<organism evidence="1">
    <name type="scientific">Podoviridae sp. cta463</name>
    <dbReference type="NCBI Taxonomy" id="2826561"/>
    <lineage>
        <taxon>Viruses</taxon>
        <taxon>Duplodnaviria</taxon>
        <taxon>Heunggongvirae</taxon>
        <taxon>Uroviricota</taxon>
        <taxon>Caudoviricetes</taxon>
    </lineage>
</organism>
<protein>
    <submittedName>
        <fullName evidence="1">Tail tubular protein</fullName>
    </submittedName>
</protein>
<sequence>MATAVDICNLALGMLGDSGDVTSITPPDGSPQAGHCARWYPLALRKLYEEHDWSFAIRRSRGVELSNVDEDLYEWKHGYLLPSDCVRLLRVSEVGKEGLPLDFEVELYESNSGRAVFTNAKNVVLTYVSYVDTATVFPTYFVQALVILLASFLVGPVKRSDSSSDAASRLLQQYEAALSRAKTVDSKMSVHRRRDEWPLPSGLRARVI</sequence>
<dbReference type="EMBL" id="BK015729">
    <property type="protein sequence ID" value="DAE22223.1"/>
    <property type="molecule type" value="Genomic_DNA"/>
</dbReference>
<proteinExistence type="predicted"/>
<evidence type="ECO:0000313" key="1">
    <source>
        <dbReference type="EMBL" id="DAE22223.1"/>
    </source>
</evidence>
<accession>A0A8S5QSG0</accession>
<name>A0A8S5QSG0_9CAUD</name>
<reference evidence="1" key="1">
    <citation type="journal article" date="2021" name="Proc. Natl. Acad. Sci. U.S.A.">
        <title>A Catalog of Tens of Thousands of Viruses from Human Metagenomes Reveals Hidden Associations with Chronic Diseases.</title>
        <authorList>
            <person name="Tisza M.J."/>
            <person name="Buck C.B."/>
        </authorList>
    </citation>
    <scope>NUCLEOTIDE SEQUENCE</scope>
    <source>
        <strain evidence="1">Cta463</strain>
    </source>
</reference>